<gene>
    <name evidence="1" type="ORF">CCHR01_16245</name>
</gene>
<sequence>MYESLGTRTRKSSLEPRVHVGAHGVLGYGAVNSRTASYRYIRRPKCGQVCLDRLGPIGNLLPTSRFRQGRSSSFRILRLCLQKLRLPPALSQLTGWENHDLRLVGCQDIHLRRTEVSWLPPPGLSRGGVLAVRRYESRDATAIRWRRLRAQVNLAKRRVRRTM</sequence>
<proteinExistence type="predicted"/>
<organism evidence="1 2">
    <name type="scientific">Colletotrichum chrysophilum</name>
    <dbReference type="NCBI Taxonomy" id="1836956"/>
    <lineage>
        <taxon>Eukaryota</taxon>
        <taxon>Fungi</taxon>
        <taxon>Dikarya</taxon>
        <taxon>Ascomycota</taxon>
        <taxon>Pezizomycotina</taxon>
        <taxon>Sordariomycetes</taxon>
        <taxon>Hypocreomycetidae</taxon>
        <taxon>Glomerellales</taxon>
        <taxon>Glomerellaceae</taxon>
        <taxon>Colletotrichum</taxon>
        <taxon>Colletotrichum gloeosporioides species complex</taxon>
    </lineage>
</organism>
<name>A0AAD9EDM9_9PEZI</name>
<dbReference type="AlphaFoldDB" id="A0AAD9EDM9"/>
<dbReference type="Proteomes" id="UP001243330">
    <property type="component" value="Unassembled WGS sequence"/>
</dbReference>
<accession>A0AAD9EDM9</accession>
<evidence type="ECO:0000313" key="2">
    <source>
        <dbReference type="Proteomes" id="UP001243330"/>
    </source>
</evidence>
<comment type="caution">
    <text evidence="1">The sequence shown here is derived from an EMBL/GenBank/DDBJ whole genome shotgun (WGS) entry which is preliminary data.</text>
</comment>
<protein>
    <submittedName>
        <fullName evidence="1">Uncharacterized protein</fullName>
    </submittedName>
</protein>
<reference evidence="1" key="1">
    <citation type="submission" date="2023-01" db="EMBL/GenBank/DDBJ databases">
        <title>Colletotrichum chrysophilum M932 genome sequence.</title>
        <authorList>
            <person name="Baroncelli R."/>
        </authorList>
    </citation>
    <scope>NUCLEOTIDE SEQUENCE</scope>
    <source>
        <strain evidence="1">M932</strain>
    </source>
</reference>
<keyword evidence="2" id="KW-1185">Reference proteome</keyword>
<evidence type="ECO:0000313" key="1">
    <source>
        <dbReference type="EMBL" id="KAK1841126.1"/>
    </source>
</evidence>
<dbReference type="EMBL" id="JAQOWY010000504">
    <property type="protein sequence ID" value="KAK1841126.1"/>
    <property type="molecule type" value="Genomic_DNA"/>
</dbReference>